<feature type="compositionally biased region" description="Low complexity" evidence="1">
    <location>
        <begin position="521"/>
        <end position="531"/>
    </location>
</feature>
<comment type="caution">
    <text evidence="2">The sequence shown here is derived from an EMBL/GenBank/DDBJ whole genome shotgun (WGS) entry which is preliminary data.</text>
</comment>
<feature type="compositionally biased region" description="Pro residues" evidence="1">
    <location>
        <begin position="691"/>
        <end position="705"/>
    </location>
</feature>
<feature type="compositionally biased region" description="Low complexity" evidence="1">
    <location>
        <begin position="356"/>
        <end position="365"/>
    </location>
</feature>
<proteinExistence type="predicted"/>
<feature type="compositionally biased region" description="Low complexity" evidence="1">
    <location>
        <begin position="318"/>
        <end position="333"/>
    </location>
</feature>
<dbReference type="Proteomes" id="UP000316184">
    <property type="component" value="Unassembled WGS sequence"/>
</dbReference>
<dbReference type="AlphaFoldDB" id="A0A561U823"/>
<evidence type="ECO:0000313" key="2">
    <source>
        <dbReference type="EMBL" id="TWF95516.1"/>
    </source>
</evidence>
<feature type="compositionally biased region" description="Low complexity" evidence="1">
    <location>
        <begin position="784"/>
        <end position="798"/>
    </location>
</feature>
<sequence length="858" mass="89186">MGLLDLFRRRSTRRAEDTRPPRETRRSGDTAAPVAVPGWDGGWRHASGDLGVIQRAGCGVTGGRFRDSVTSYREHGVMTRLGHLLDPAGPSGLVHGLLRPAVGLPVQRSVGAELPVRNVEPEEEPVVEPARRVAPAARPGAAPSAQFADRPSPDARVHESASPVAGSPGPTADPGTGSGIPLVRPQRLSPPLTVARQARSVPPRPVRLVRTDDSSPAARPPARGDSRDPNVVVQRRISAGSAPGEPLLSLPPSAVVVPETELGADPDAGSDRTHDAAPPVVHRTRHSHDQASPSPEHRAGSHPPAIQRSTGSPPPGRQPSSSSHESAHDPSPSGESASPGRKSAPSGRESVPPGQDSSASGDASAPEVRPRLGIGTPISRLPDSARPITGPEAGSGDSSVVGPVTPSVGGGSSHENPSPSDRRAQEGSFHENFPHPPPIVQRTQSPGAESSEVSERAKPSPDSAPECLHRTLKAADAGPDVVSPIVGADAVQRVAATEPADPGSDEAPPVVKQVSEGGGASPVSRSSAASSEPTVVEKAHVIVPPAIAASDPVVPIISDLPSVQRIPSEQTPTADEPSTAGESSSSDPLPVKLSPESSTPSHTGPAVPQTHVQRSPTQPESPAAQERVPTTPAAHAETGPLVAVQRQASSPRPATPQTNPTAPAPKPPAQRIRPLVATSPLPLRTGRNFTPAPPHQENPAPPATPPVQWKRPDPTHPTPPAVQRTTTTRPRPAAPPPTSTSDLVPATARLRSTSPAADDVPTHRPPSIRPIQRTPRTTPSQASGPIPGVPAGVPVTVVQRDAKQPAPQPETQSDEPQEASRPDTDELARKLVEPVSRLLRTELRHGRERIGRLNDRRR</sequence>
<feature type="region of interest" description="Disordered" evidence="1">
    <location>
        <begin position="9"/>
        <end position="40"/>
    </location>
</feature>
<dbReference type="EMBL" id="VIWX01000002">
    <property type="protein sequence ID" value="TWF95516.1"/>
    <property type="molecule type" value="Genomic_DNA"/>
</dbReference>
<evidence type="ECO:0000256" key="1">
    <source>
        <dbReference type="SAM" id="MobiDB-lite"/>
    </source>
</evidence>
<keyword evidence="3" id="KW-1185">Reference proteome</keyword>
<feature type="compositionally biased region" description="Polar residues" evidence="1">
    <location>
        <begin position="610"/>
        <end position="620"/>
    </location>
</feature>
<feature type="region of interest" description="Disordered" evidence="1">
    <location>
        <begin position="115"/>
        <end position="481"/>
    </location>
</feature>
<accession>A0A561U823</accession>
<feature type="compositionally biased region" description="Basic and acidic residues" evidence="1">
    <location>
        <begin position="420"/>
        <end position="433"/>
    </location>
</feature>
<evidence type="ECO:0000313" key="3">
    <source>
        <dbReference type="Proteomes" id="UP000316184"/>
    </source>
</evidence>
<feature type="compositionally biased region" description="Low complexity" evidence="1">
    <location>
        <begin position="394"/>
        <end position="407"/>
    </location>
</feature>
<evidence type="ECO:0008006" key="4">
    <source>
        <dbReference type="Google" id="ProtNLM"/>
    </source>
</evidence>
<feature type="region of interest" description="Disordered" evidence="1">
    <location>
        <begin position="493"/>
        <end position="535"/>
    </location>
</feature>
<protein>
    <recommendedName>
        <fullName evidence="4">Syndecan 1</fullName>
    </recommendedName>
</protein>
<organism evidence="2 3">
    <name type="scientific">Saccharopolyspora dendranthemae</name>
    <dbReference type="NCBI Taxonomy" id="1181886"/>
    <lineage>
        <taxon>Bacteria</taxon>
        <taxon>Bacillati</taxon>
        <taxon>Actinomycetota</taxon>
        <taxon>Actinomycetes</taxon>
        <taxon>Pseudonocardiales</taxon>
        <taxon>Pseudonocardiaceae</taxon>
        <taxon>Saccharopolyspora</taxon>
    </lineage>
</organism>
<feature type="compositionally biased region" description="Low complexity" evidence="1">
    <location>
        <begin position="721"/>
        <end position="731"/>
    </location>
</feature>
<gene>
    <name evidence="2" type="ORF">FHU35_12513</name>
</gene>
<reference evidence="2 3" key="1">
    <citation type="submission" date="2019-06" db="EMBL/GenBank/DDBJ databases">
        <title>Sequencing the genomes of 1000 actinobacteria strains.</title>
        <authorList>
            <person name="Klenk H.-P."/>
        </authorList>
    </citation>
    <scope>NUCLEOTIDE SEQUENCE [LARGE SCALE GENOMIC DNA]</scope>
    <source>
        <strain evidence="2 3">DSM 46699</strain>
    </source>
</reference>
<feature type="compositionally biased region" description="Basic and acidic residues" evidence="1">
    <location>
        <begin position="13"/>
        <end position="28"/>
    </location>
</feature>
<feature type="compositionally biased region" description="Low complexity" evidence="1">
    <location>
        <begin position="132"/>
        <end position="145"/>
    </location>
</feature>
<feature type="region of interest" description="Disordered" evidence="1">
    <location>
        <begin position="560"/>
        <end position="858"/>
    </location>
</feature>
<name>A0A561U823_9PSEU</name>
<feature type="compositionally biased region" description="Polar residues" evidence="1">
    <location>
        <begin position="774"/>
        <end position="783"/>
    </location>
</feature>
<feature type="compositionally biased region" description="Basic and acidic residues" evidence="1">
    <location>
        <begin position="839"/>
        <end position="858"/>
    </location>
</feature>
<feature type="compositionally biased region" description="Low complexity" evidence="1">
    <location>
        <begin position="651"/>
        <end position="661"/>
    </location>
</feature>
<feature type="compositionally biased region" description="Basic and acidic residues" evidence="1">
    <location>
        <begin position="818"/>
        <end position="832"/>
    </location>
</feature>